<dbReference type="AlphaFoldDB" id="A0A5B7J825"/>
<feature type="coiled-coil region" evidence="1">
    <location>
        <begin position="8"/>
        <end position="38"/>
    </location>
</feature>
<evidence type="ECO:0000313" key="2">
    <source>
        <dbReference type="EMBL" id="MPC89088.1"/>
    </source>
</evidence>
<proteinExistence type="predicted"/>
<keyword evidence="1" id="KW-0175">Coiled coil</keyword>
<protein>
    <submittedName>
        <fullName evidence="2">Uncharacterized protein</fullName>
    </submittedName>
</protein>
<keyword evidence="3" id="KW-1185">Reference proteome</keyword>
<organism evidence="2 3">
    <name type="scientific">Portunus trituberculatus</name>
    <name type="common">Swimming crab</name>
    <name type="synonym">Neptunus trituberculatus</name>
    <dbReference type="NCBI Taxonomy" id="210409"/>
    <lineage>
        <taxon>Eukaryota</taxon>
        <taxon>Metazoa</taxon>
        <taxon>Ecdysozoa</taxon>
        <taxon>Arthropoda</taxon>
        <taxon>Crustacea</taxon>
        <taxon>Multicrustacea</taxon>
        <taxon>Malacostraca</taxon>
        <taxon>Eumalacostraca</taxon>
        <taxon>Eucarida</taxon>
        <taxon>Decapoda</taxon>
        <taxon>Pleocyemata</taxon>
        <taxon>Brachyura</taxon>
        <taxon>Eubrachyura</taxon>
        <taxon>Portunoidea</taxon>
        <taxon>Portunidae</taxon>
        <taxon>Portuninae</taxon>
        <taxon>Portunus</taxon>
    </lineage>
</organism>
<accession>A0A5B7J825</accession>
<gene>
    <name evidence="2" type="ORF">E2C01_084018</name>
</gene>
<evidence type="ECO:0000256" key="1">
    <source>
        <dbReference type="SAM" id="Coils"/>
    </source>
</evidence>
<name>A0A5B7J825_PORTR</name>
<sequence length="68" mass="8156">MKNRRWGRKTWKRRLRRKKDEEEEEEEEEAQVGRQVERVEWGGGRRCWAVPSSITSVVRNASGGQEER</sequence>
<dbReference type="EMBL" id="VSRR010079856">
    <property type="protein sequence ID" value="MPC89088.1"/>
    <property type="molecule type" value="Genomic_DNA"/>
</dbReference>
<reference evidence="2 3" key="1">
    <citation type="submission" date="2019-05" db="EMBL/GenBank/DDBJ databases">
        <title>Another draft genome of Portunus trituberculatus and its Hox gene families provides insights of decapod evolution.</title>
        <authorList>
            <person name="Jeong J.-H."/>
            <person name="Song I."/>
            <person name="Kim S."/>
            <person name="Choi T."/>
            <person name="Kim D."/>
            <person name="Ryu S."/>
            <person name="Kim W."/>
        </authorList>
    </citation>
    <scope>NUCLEOTIDE SEQUENCE [LARGE SCALE GENOMIC DNA]</scope>
    <source>
        <tissue evidence="2">Muscle</tissue>
    </source>
</reference>
<dbReference type="Proteomes" id="UP000324222">
    <property type="component" value="Unassembled WGS sequence"/>
</dbReference>
<evidence type="ECO:0000313" key="3">
    <source>
        <dbReference type="Proteomes" id="UP000324222"/>
    </source>
</evidence>
<comment type="caution">
    <text evidence="2">The sequence shown here is derived from an EMBL/GenBank/DDBJ whole genome shotgun (WGS) entry which is preliminary data.</text>
</comment>